<dbReference type="AlphaFoldDB" id="A0A2P5CW38"/>
<accession>A0A2P5CW38</accession>
<evidence type="ECO:0000313" key="1">
    <source>
        <dbReference type="EMBL" id="PON65260.1"/>
    </source>
</evidence>
<organism evidence="1 2">
    <name type="scientific">Parasponia andersonii</name>
    <name type="common">Sponia andersonii</name>
    <dbReference type="NCBI Taxonomy" id="3476"/>
    <lineage>
        <taxon>Eukaryota</taxon>
        <taxon>Viridiplantae</taxon>
        <taxon>Streptophyta</taxon>
        <taxon>Embryophyta</taxon>
        <taxon>Tracheophyta</taxon>
        <taxon>Spermatophyta</taxon>
        <taxon>Magnoliopsida</taxon>
        <taxon>eudicotyledons</taxon>
        <taxon>Gunneridae</taxon>
        <taxon>Pentapetalae</taxon>
        <taxon>rosids</taxon>
        <taxon>fabids</taxon>
        <taxon>Rosales</taxon>
        <taxon>Cannabaceae</taxon>
        <taxon>Parasponia</taxon>
    </lineage>
</organism>
<name>A0A2P5CW38_PARAD</name>
<comment type="caution">
    <text evidence="1">The sequence shown here is derived from an EMBL/GenBank/DDBJ whole genome shotgun (WGS) entry which is preliminary data.</text>
</comment>
<proteinExistence type="predicted"/>
<dbReference type="EMBL" id="JXTB01000089">
    <property type="protein sequence ID" value="PON65260.1"/>
    <property type="molecule type" value="Genomic_DNA"/>
</dbReference>
<keyword evidence="2" id="KW-1185">Reference proteome</keyword>
<reference evidence="2" key="1">
    <citation type="submission" date="2016-06" db="EMBL/GenBank/DDBJ databases">
        <title>Parallel loss of symbiosis genes in relatives of nitrogen-fixing non-legume Parasponia.</title>
        <authorList>
            <person name="Van Velzen R."/>
            <person name="Holmer R."/>
            <person name="Bu F."/>
            <person name="Rutten L."/>
            <person name="Van Zeijl A."/>
            <person name="Liu W."/>
            <person name="Santuari L."/>
            <person name="Cao Q."/>
            <person name="Sharma T."/>
            <person name="Shen D."/>
            <person name="Roswanjaya Y."/>
            <person name="Wardhani T."/>
            <person name="Kalhor M.S."/>
            <person name="Jansen J."/>
            <person name="Van den Hoogen J."/>
            <person name="Gungor B."/>
            <person name="Hartog M."/>
            <person name="Hontelez J."/>
            <person name="Verver J."/>
            <person name="Yang W.-C."/>
            <person name="Schijlen E."/>
            <person name="Repin R."/>
            <person name="Schilthuizen M."/>
            <person name="Schranz E."/>
            <person name="Heidstra R."/>
            <person name="Miyata K."/>
            <person name="Fedorova E."/>
            <person name="Kohlen W."/>
            <person name="Bisseling T."/>
            <person name="Smit S."/>
            <person name="Geurts R."/>
        </authorList>
    </citation>
    <scope>NUCLEOTIDE SEQUENCE [LARGE SCALE GENOMIC DNA]</scope>
    <source>
        <strain evidence="2">cv. WU1-14</strain>
    </source>
</reference>
<evidence type="ECO:0000313" key="2">
    <source>
        <dbReference type="Proteomes" id="UP000237105"/>
    </source>
</evidence>
<sequence length="75" mass="8831">MLSTKSNNPEYADETKRAKRQLFSTKRAKWRLFLTKSNSAEYAGERSVVEIKEWRLTMEIDERQFVGFSPDLTRG</sequence>
<gene>
    <name evidence="1" type="ORF">PanWU01x14_117770</name>
</gene>
<protein>
    <submittedName>
        <fullName evidence="1">Uncharacterized protein</fullName>
    </submittedName>
</protein>
<dbReference type="Proteomes" id="UP000237105">
    <property type="component" value="Unassembled WGS sequence"/>
</dbReference>